<evidence type="ECO:0000256" key="4">
    <source>
        <dbReference type="ARBA" id="ARBA00022475"/>
    </source>
</evidence>
<evidence type="ECO:0000259" key="17">
    <source>
        <dbReference type="PROSITE" id="PS50109"/>
    </source>
</evidence>
<comment type="caution">
    <text evidence="18">The sequence shown here is derived from an EMBL/GenBank/DDBJ whole genome shotgun (WGS) entry which is preliminary data.</text>
</comment>
<dbReference type="PANTHER" id="PTHR43065:SF46">
    <property type="entry name" value="C4-DICARBOXYLATE TRANSPORT SENSOR PROTEIN DCTB"/>
    <property type="match status" value="1"/>
</dbReference>
<keyword evidence="10 18" id="KW-0418">Kinase</keyword>
<keyword evidence="13" id="KW-0902">Two-component regulatory system</keyword>
<dbReference type="GO" id="GO:0000155">
    <property type="term" value="F:phosphorelay sensor kinase activity"/>
    <property type="evidence" value="ECO:0007669"/>
    <property type="project" value="InterPro"/>
</dbReference>
<dbReference type="Pfam" id="PF00512">
    <property type="entry name" value="HisKA"/>
    <property type="match status" value="1"/>
</dbReference>
<dbReference type="InterPro" id="IPR036890">
    <property type="entry name" value="HATPase_C_sf"/>
</dbReference>
<dbReference type="AlphaFoldDB" id="A0A3D9HMW1"/>
<dbReference type="InterPro" id="IPR005467">
    <property type="entry name" value="His_kinase_dom"/>
</dbReference>
<dbReference type="OrthoDB" id="7568856at2"/>
<dbReference type="Gene3D" id="1.10.287.130">
    <property type="match status" value="1"/>
</dbReference>
<comment type="catalytic activity">
    <reaction evidence="1">
        <text>ATP + protein L-histidine = ADP + protein N-phospho-L-histidine.</text>
        <dbReference type="EC" id="2.7.13.3"/>
    </reaction>
</comment>
<comment type="subcellular location">
    <subcellularLocation>
        <location evidence="2">Cell inner membrane</location>
        <topology evidence="2">Multi-pass membrane protein</topology>
    </subcellularLocation>
</comment>
<evidence type="ECO:0000256" key="12">
    <source>
        <dbReference type="ARBA" id="ARBA00022989"/>
    </source>
</evidence>
<keyword evidence="5" id="KW-0997">Cell inner membrane</keyword>
<dbReference type="CDD" id="cd00082">
    <property type="entry name" value="HisKA"/>
    <property type="match status" value="1"/>
</dbReference>
<dbReference type="InterPro" id="IPR029151">
    <property type="entry name" value="Sensor-like_sf"/>
</dbReference>
<keyword evidence="4" id="KW-1003">Cell membrane</keyword>
<evidence type="ECO:0000256" key="8">
    <source>
        <dbReference type="ARBA" id="ARBA00022692"/>
    </source>
</evidence>
<dbReference type="FunFam" id="3.30.450.20:FF:000127">
    <property type="entry name" value="C4-dicarboxylate transport sensor protein"/>
    <property type="match status" value="1"/>
</dbReference>
<gene>
    <name evidence="18" type="ORF">DFP90_104114</name>
</gene>
<proteinExistence type="predicted"/>
<accession>A0A3D9HMW1</accession>
<feature type="domain" description="Histidine kinase" evidence="17">
    <location>
        <begin position="361"/>
        <end position="574"/>
    </location>
</feature>
<keyword evidence="6" id="KW-0597">Phosphoprotein</keyword>
<keyword evidence="12" id="KW-1133">Transmembrane helix</keyword>
<dbReference type="RefSeq" id="WP_147300995.1">
    <property type="nucleotide sequence ID" value="NZ_QRDW01000004.1"/>
</dbReference>
<keyword evidence="7" id="KW-0808">Transferase</keyword>
<dbReference type="Gene3D" id="6.10.250.3020">
    <property type="match status" value="1"/>
</dbReference>
<comment type="function">
    <text evidence="15">Member of the two-component regulatory system DctB/DctD involved in the transport of C4-dicarboxylates. DctB functions as a membrane-associated protein kinase that phosphorylates DctD in response to environmental signals.</text>
</comment>
<keyword evidence="14" id="KW-0472">Membrane</keyword>
<dbReference type="Pfam" id="PF02518">
    <property type="entry name" value="HATPase_c"/>
    <property type="match status" value="1"/>
</dbReference>
<dbReference type="InterPro" id="IPR003661">
    <property type="entry name" value="HisK_dim/P_dom"/>
</dbReference>
<evidence type="ECO:0000256" key="16">
    <source>
        <dbReference type="ARBA" id="ARBA00073143"/>
    </source>
</evidence>
<dbReference type="EMBL" id="QRDW01000004">
    <property type="protein sequence ID" value="RED50842.1"/>
    <property type="molecule type" value="Genomic_DNA"/>
</dbReference>
<dbReference type="GO" id="GO:0005524">
    <property type="term" value="F:ATP binding"/>
    <property type="evidence" value="ECO:0007669"/>
    <property type="project" value="UniProtKB-KW"/>
</dbReference>
<keyword evidence="8" id="KW-0812">Transmembrane</keyword>
<dbReference type="Gene3D" id="3.30.565.10">
    <property type="entry name" value="Histidine kinase-like ATPase, C-terminal domain"/>
    <property type="match status" value="1"/>
</dbReference>
<sequence length="584" mass="65035">MLWQLHGATKRFYLLELEADGQRKLTLYVSALRGELQKYRTLPAVLAKHPVTQNLLSDPTSKDRVMAANALYLEIRDLTGADEIYLLQQDATTLAASNHRQADSFVGKNFAYRPYYQEAVKGKLGQYSALGTTSRRRGHYFASPVRVNDRIMGVLVVKVDVAALEGIFNDRDLTALVTDLHGVVFMSNRRDWVFRSLTELPAATLDEIGESRRYQDVAIKPLPVQESAVTEDGLRLLILPASGEGPPVNKTFLRLTKPMLDVDWYLSLLTPIREASAQADMITVLAGIVSALVALTLYTMSGKRREMRDRLSAQQHAREQLEKFTHELESRVESRTKELRQTQNELVQAAKLAALGQMSAGLSHELNQPLTAIKAYAENAVKLIDRDKPEQAGRNLEVISDLISRMADIIRHLKTFARESSGTLQPVDLNLVIKDSLLFMGARLERDGIDLQYSPSSQPIMINADAQRLQQVLVNLIGNAMDAMREDRQKYLTIRTMSEGAQCRIFVADSGPGIAVEPTERIFDPFFTTKEIGEGLGLGLSISYNIIKDFHGLLSVSNKDSGGAEFCIALPVLQEANKHTEQVA</sequence>
<dbReference type="SUPFAM" id="SSF103190">
    <property type="entry name" value="Sensory domain-like"/>
    <property type="match status" value="1"/>
</dbReference>
<dbReference type="InterPro" id="IPR017055">
    <property type="entry name" value="Sig_transdc_His_kinase_DctB"/>
</dbReference>
<evidence type="ECO:0000256" key="5">
    <source>
        <dbReference type="ARBA" id="ARBA00022519"/>
    </source>
</evidence>
<evidence type="ECO:0000256" key="10">
    <source>
        <dbReference type="ARBA" id="ARBA00022777"/>
    </source>
</evidence>
<evidence type="ECO:0000256" key="7">
    <source>
        <dbReference type="ARBA" id="ARBA00022679"/>
    </source>
</evidence>
<dbReference type="Proteomes" id="UP000256845">
    <property type="component" value="Unassembled WGS sequence"/>
</dbReference>
<dbReference type="Pfam" id="PF02743">
    <property type="entry name" value="dCache_1"/>
    <property type="match status" value="1"/>
</dbReference>
<dbReference type="InterPro" id="IPR036097">
    <property type="entry name" value="HisK_dim/P_sf"/>
</dbReference>
<evidence type="ECO:0000256" key="3">
    <source>
        <dbReference type="ARBA" id="ARBA00012438"/>
    </source>
</evidence>
<dbReference type="InterPro" id="IPR003594">
    <property type="entry name" value="HATPase_dom"/>
</dbReference>
<dbReference type="GO" id="GO:0005886">
    <property type="term" value="C:plasma membrane"/>
    <property type="evidence" value="ECO:0007669"/>
    <property type="project" value="UniProtKB-SubCell"/>
</dbReference>
<evidence type="ECO:0000256" key="6">
    <source>
        <dbReference type="ARBA" id="ARBA00022553"/>
    </source>
</evidence>
<evidence type="ECO:0000256" key="15">
    <source>
        <dbReference type="ARBA" id="ARBA00059004"/>
    </source>
</evidence>
<keyword evidence="9" id="KW-0547">Nucleotide-binding</keyword>
<evidence type="ECO:0000256" key="14">
    <source>
        <dbReference type="ARBA" id="ARBA00023136"/>
    </source>
</evidence>
<evidence type="ECO:0000313" key="18">
    <source>
        <dbReference type="EMBL" id="RED50842.1"/>
    </source>
</evidence>
<dbReference type="SUPFAM" id="SSF47384">
    <property type="entry name" value="Homodimeric domain of signal transducing histidine kinase"/>
    <property type="match status" value="1"/>
</dbReference>
<evidence type="ECO:0000256" key="13">
    <source>
        <dbReference type="ARBA" id="ARBA00023012"/>
    </source>
</evidence>
<dbReference type="FunFam" id="1.10.287.130:FF:000049">
    <property type="entry name" value="C4-dicarboxylate transport sensor protein DctB"/>
    <property type="match status" value="1"/>
</dbReference>
<dbReference type="InterPro" id="IPR004358">
    <property type="entry name" value="Sig_transdc_His_kin-like_C"/>
</dbReference>
<dbReference type="SMART" id="SM00388">
    <property type="entry name" value="HisKA"/>
    <property type="match status" value="1"/>
</dbReference>
<dbReference type="PRINTS" id="PR00344">
    <property type="entry name" value="BCTRLSENSOR"/>
</dbReference>
<keyword evidence="19" id="KW-1185">Reference proteome</keyword>
<dbReference type="InterPro" id="IPR033479">
    <property type="entry name" value="dCache_1"/>
</dbReference>
<dbReference type="PANTHER" id="PTHR43065">
    <property type="entry name" value="SENSOR HISTIDINE KINASE"/>
    <property type="match status" value="1"/>
</dbReference>
<name>A0A3D9HMW1_9PROT</name>
<dbReference type="PROSITE" id="PS50109">
    <property type="entry name" value="HIS_KIN"/>
    <property type="match status" value="1"/>
</dbReference>
<organism evidence="18 19">
    <name type="scientific">Aestuariispira insulae</name>
    <dbReference type="NCBI Taxonomy" id="1461337"/>
    <lineage>
        <taxon>Bacteria</taxon>
        <taxon>Pseudomonadati</taxon>
        <taxon>Pseudomonadota</taxon>
        <taxon>Alphaproteobacteria</taxon>
        <taxon>Rhodospirillales</taxon>
        <taxon>Kiloniellaceae</taxon>
        <taxon>Aestuariispira</taxon>
    </lineage>
</organism>
<dbReference type="SUPFAM" id="SSF55874">
    <property type="entry name" value="ATPase domain of HSP90 chaperone/DNA topoisomerase II/histidine kinase"/>
    <property type="match status" value="1"/>
</dbReference>
<evidence type="ECO:0000256" key="1">
    <source>
        <dbReference type="ARBA" id="ARBA00000085"/>
    </source>
</evidence>
<evidence type="ECO:0000313" key="19">
    <source>
        <dbReference type="Proteomes" id="UP000256845"/>
    </source>
</evidence>
<reference evidence="18 19" key="1">
    <citation type="submission" date="2018-07" db="EMBL/GenBank/DDBJ databases">
        <title>Genomic Encyclopedia of Type Strains, Phase III (KMG-III): the genomes of soil and plant-associated and newly described type strains.</title>
        <authorList>
            <person name="Whitman W."/>
        </authorList>
    </citation>
    <scope>NUCLEOTIDE SEQUENCE [LARGE SCALE GENOMIC DNA]</scope>
    <source>
        <strain evidence="18 19">CECT 8488</strain>
    </source>
</reference>
<dbReference type="SMART" id="SM00387">
    <property type="entry name" value="HATPase_c"/>
    <property type="match status" value="1"/>
</dbReference>
<keyword evidence="11" id="KW-0067">ATP-binding</keyword>
<dbReference type="PIRSF" id="PIRSF036431">
    <property type="entry name" value="STHK_DctB"/>
    <property type="match status" value="1"/>
</dbReference>
<evidence type="ECO:0000256" key="9">
    <source>
        <dbReference type="ARBA" id="ARBA00022741"/>
    </source>
</evidence>
<evidence type="ECO:0000256" key="2">
    <source>
        <dbReference type="ARBA" id="ARBA00004429"/>
    </source>
</evidence>
<dbReference type="EC" id="2.7.13.3" evidence="3"/>
<dbReference type="Gene3D" id="3.30.450.20">
    <property type="entry name" value="PAS domain"/>
    <property type="match status" value="2"/>
</dbReference>
<evidence type="ECO:0000256" key="11">
    <source>
        <dbReference type="ARBA" id="ARBA00022840"/>
    </source>
</evidence>
<protein>
    <recommendedName>
        <fullName evidence="16">C4-dicarboxylate transport sensor protein DctB</fullName>
        <ecNumber evidence="3">2.7.13.3</ecNumber>
    </recommendedName>
</protein>